<evidence type="ECO:0000256" key="5">
    <source>
        <dbReference type="ARBA" id="ARBA00013950"/>
    </source>
</evidence>
<sequence length="205" mass="21601">MFTGIVTAVGELTALEDGPVRRFTVRGPWPAAELVLGASIAHDGVCLTVTAIEPDKSGALYQVEVSPETLRRTTLGEWTPGSRMNLERPLKVGDELGGHIVQGHVDGVGTVRARTDTDGWMALTVEAPAELAPFIAEKGSIAVDGVSLTVNGVSGTAFDLMIIPHTAAVTTLSRLQPGMRVNLEVDIMARYAARLAAMTGAKDVK</sequence>
<dbReference type="PIRSF" id="PIRSF000498">
    <property type="entry name" value="Riboflavin_syn_A"/>
    <property type="match status" value="1"/>
</dbReference>
<evidence type="ECO:0000313" key="11">
    <source>
        <dbReference type="Proteomes" id="UP000286954"/>
    </source>
</evidence>
<evidence type="ECO:0000256" key="1">
    <source>
        <dbReference type="ARBA" id="ARBA00000968"/>
    </source>
</evidence>
<dbReference type="AlphaFoldDB" id="A0A3T0EAL3"/>
<dbReference type="GO" id="GO:0004746">
    <property type="term" value="F:riboflavin synthase activity"/>
    <property type="evidence" value="ECO:0007669"/>
    <property type="project" value="UniProtKB-UniRule"/>
</dbReference>
<keyword evidence="7" id="KW-0808">Transferase</keyword>
<comment type="function">
    <text evidence="2">Catalyzes the dismutation of two molecules of 6,7-dimethyl-8-ribityllumazine, resulting in the formation of riboflavin and 5-amino-6-(D-ribitylamino)uracil.</text>
</comment>
<protein>
    <recommendedName>
        <fullName evidence="5 9">Riboflavin synthase</fullName>
        <ecNumber evidence="4 9">2.5.1.9</ecNumber>
    </recommendedName>
</protein>
<dbReference type="NCBIfam" id="NF006767">
    <property type="entry name" value="PRK09289.1"/>
    <property type="match status" value="1"/>
</dbReference>
<dbReference type="GO" id="GO:0009231">
    <property type="term" value="P:riboflavin biosynthetic process"/>
    <property type="evidence" value="ECO:0007669"/>
    <property type="project" value="UniProtKB-KW"/>
</dbReference>
<dbReference type="PANTHER" id="PTHR21098">
    <property type="entry name" value="RIBOFLAVIN SYNTHASE ALPHA CHAIN"/>
    <property type="match status" value="1"/>
</dbReference>
<gene>
    <name evidence="10" type="ORF">X907_1665</name>
</gene>
<dbReference type="EMBL" id="CP018911">
    <property type="protein sequence ID" value="AZU04196.1"/>
    <property type="molecule type" value="Genomic_DNA"/>
</dbReference>
<evidence type="ECO:0000256" key="9">
    <source>
        <dbReference type="NCBIfam" id="TIGR00187"/>
    </source>
</evidence>
<evidence type="ECO:0000256" key="7">
    <source>
        <dbReference type="ARBA" id="ARBA00022679"/>
    </source>
</evidence>
<dbReference type="RefSeq" id="WP_127566950.1">
    <property type="nucleotide sequence ID" value="NZ_BMFB01000003.1"/>
</dbReference>
<dbReference type="EC" id="2.5.1.9" evidence="4 9"/>
<comment type="pathway">
    <text evidence="3">Cofactor biosynthesis; riboflavin biosynthesis; riboflavin from 2-hydroxy-3-oxobutyl phosphate and 5-amino-6-(D-ribitylamino)uracil: step 2/2.</text>
</comment>
<evidence type="ECO:0000256" key="8">
    <source>
        <dbReference type="ARBA" id="ARBA00022737"/>
    </source>
</evidence>
<evidence type="ECO:0000256" key="4">
    <source>
        <dbReference type="ARBA" id="ARBA00012827"/>
    </source>
</evidence>
<dbReference type="NCBIfam" id="TIGR00187">
    <property type="entry name" value="ribE"/>
    <property type="match status" value="1"/>
</dbReference>
<evidence type="ECO:0000313" key="10">
    <source>
        <dbReference type="EMBL" id="AZU04196.1"/>
    </source>
</evidence>
<dbReference type="PROSITE" id="PS51177">
    <property type="entry name" value="LUMAZINE_BIND"/>
    <property type="match status" value="2"/>
</dbReference>
<dbReference type="InterPro" id="IPR023366">
    <property type="entry name" value="ATP_synth_asu-like_sf"/>
</dbReference>
<dbReference type="InterPro" id="IPR001783">
    <property type="entry name" value="Lumazine-bd"/>
</dbReference>
<dbReference type="PANTHER" id="PTHR21098:SF12">
    <property type="entry name" value="RIBOFLAVIN SYNTHASE"/>
    <property type="match status" value="1"/>
</dbReference>
<dbReference type="SUPFAM" id="SSF63380">
    <property type="entry name" value="Riboflavin synthase domain-like"/>
    <property type="match status" value="2"/>
</dbReference>
<proteinExistence type="predicted"/>
<evidence type="ECO:0000256" key="3">
    <source>
        <dbReference type="ARBA" id="ARBA00004887"/>
    </source>
</evidence>
<evidence type="ECO:0000256" key="6">
    <source>
        <dbReference type="ARBA" id="ARBA00022619"/>
    </source>
</evidence>
<keyword evidence="8" id="KW-0677">Repeat</keyword>
<dbReference type="Pfam" id="PF00677">
    <property type="entry name" value="Lum_binding"/>
    <property type="match status" value="2"/>
</dbReference>
<dbReference type="Proteomes" id="UP000286954">
    <property type="component" value="Chromosome"/>
</dbReference>
<dbReference type="KEGG" id="gak:X907_1665"/>
<name>A0A3T0EAL3_9PROT</name>
<keyword evidence="6" id="KW-0686">Riboflavin biosynthesis</keyword>
<dbReference type="CDD" id="cd00402">
    <property type="entry name" value="Riboflavin_synthase_like"/>
    <property type="match status" value="1"/>
</dbReference>
<dbReference type="Gene3D" id="2.40.30.20">
    <property type="match status" value="2"/>
</dbReference>
<dbReference type="FunFam" id="2.40.30.20:FF:000004">
    <property type="entry name" value="Riboflavin synthase, alpha subunit"/>
    <property type="match status" value="1"/>
</dbReference>
<reference evidence="10 11" key="1">
    <citation type="submission" date="2016-12" db="EMBL/GenBank/DDBJ databases">
        <title>The genome of dimorphic prosthecate Glycocaulis alkaliphilus 6b-8t, isolated from crude oil dictates its adaptability in petroleum environments.</title>
        <authorList>
            <person name="Wu X.-L."/>
            <person name="Geng S."/>
        </authorList>
    </citation>
    <scope>NUCLEOTIDE SEQUENCE [LARGE SCALE GENOMIC DNA]</scope>
    <source>
        <strain evidence="10 11">6B-8</strain>
    </source>
</reference>
<dbReference type="InterPro" id="IPR017938">
    <property type="entry name" value="Riboflavin_synthase-like_b-brl"/>
</dbReference>
<dbReference type="InterPro" id="IPR026017">
    <property type="entry name" value="Lumazine-bd_dom"/>
</dbReference>
<organism evidence="10 11">
    <name type="scientific">Glycocaulis alkaliphilus</name>
    <dbReference type="NCBI Taxonomy" id="1434191"/>
    <lineage>
        <taxon>Bacteria</taxon>
        <taxon>Pseudomonadati</taxon>
        <taxon>Pseudomonadota</taxon>
        <taxon>Alphaproteobacteria</taxon>
        <taxon>Maricaulales</taxon>
        <taxon>Maricaulaceae</taxon>
        <taxon>Glycocaulis</taxon>
    </lineage>
</organism>
<accession>A0A3T0EAL3</accession>
<keyword evidence="11" id="KW-1185">Reference proteome</keyword>
<comment type="catalytic activity">
    <reaction evidence="1">
        <text>2 6,7-dimethyl-8-(1-D-ribityl)lumazine + H(+) = 5-amino-6-(D-ribitylamino)uracil + riboflavin</text>
        <dbReference type="Rhea" id="RHEA:20772"/>
        <dbReference type="ChEBI" id="CHEBI:15378"/>
        <dbReference type="ChEBI" id="CHEBI:15934"/>
        <dbReference type="ChEBI" id="CHEBI:57986"/>
        <dbReference type="ChEBI" id="CHEBI:58201"/>
        <dbReference type="EC" id="2.5.1.9"/>
    </reaction>
</comment>
<evidence type="ECO:0000256" key="2">
    <source>
        <dbReference type="ARBA" id="ARBA00002803"/>
    </source>
</evidence>
<dbReference type="OrthoDB" id="9788537at2"/>